<keyword evidence="3" id="KW-1185">Reference proteome</keyword>
<organism evidence="2 3">
    <name type="scientific">Solidesulfovibrio fructosivorans JJ]</name>
    <dbReference type="NCBI Taxonomy" id="596151"/>
    <lineage>
        <taxon>Bacteria</taxon>
        <taxon>Pseudomonadati</taxon>
        <taxon>Thermodesulfobacteriota</taxon>
        <taxon>Desulfovibrionia</taxon>
        <taxon>Desulfovibrionales</taxon>
        <taxon>Desulfovibrionaceae</taxon>
        <taxon>Solidesulfovibrio</taxon>
    </lineage>
</organism>
<dbReference type="AlphaFoldDB" id="E1JV38"/>
<proteinExistence type="predicted"/>
<feature type="signal peptide" evidence="1">
    <location>
        <begin position="1"/>
        <end position="24"/>
    </location>
</feature>
<comment type="caution">
    <text evidence="2">The sequence shown here is derived from an EMBL/GenBank/DDBJ whole genome shotgun (WGS) entry which is preliminary data.</text>
</comment>
<accession>E1JV38</accession>
<protein>
    <recommendedName>
        <fullName evidence="4">Lipoprotein</fullName>
    </recommendedName>
</protein>
<dbReference type="EMBL" id="AECZ01000008">
    <property type="protein sequence ID" value="EFL51632.1"/>
    <property type="molecule type" value="Genomic_DNA"/>
</dbReference>
<dbReference type="Proteomes" id="UP000006250">
    <property type="component" value="Unassembled WGS sequence"/>
</dbReference>
<dbReference type="RefSeq" id="WP_005992582.1">
    <property type="nucleotide sequence ID" value="NZ_AECZ01000008.1"/>
</dbReference>
<evidence type="ECO:0000313" key="2">
    <source>
        <dbReference type="EMBL" id="EFL51632.1"/>
    </source>
</evidence>
<evidence type="ECO:0008006" key="4">
    <source>
        <dbReference type="Google" id="ProtNLM"/>
    </source>
</evidence>
<keyword evidence="1" id="KW-0732">Signal</keyword>
<gene>
    <name evidence="2" type="ORF">DesfrDRAFT_1487</name>
</gene>
<sequence precursor="true">MPRFSVLPLCAVLAALVANTPATAGVTLEGDTCRQVFDNPRAEKINCRTGFRLDPATRGKLESSTFGFLTDLTCAANLTATRSEVVARVHAGGDVALPQQEIRCRLYSGSDPVNVRFHLAPVVRIDKKSRRAVDARLGVRDVTGIPEPLATAVAQFLNSEPTLRKSLIAAANQIIPNLPGK</sequence>
<name>E1JV38_SOLFR</name>
<feature type="chain" id="PRO_5003148187" description="Lipoprotein" evidence="1">
    <location>
        <begin position="25"/>
        <end position="181"/>
    </location>
</feature>
<dbReference type="eggNOG" id="ENOG503188B">
    <property type="taxonomic scope" value="Bacteria"/>
</dbReference>
<reference evidence="2 3" key="1">
    <citation type="submission" date="2010-08" db="EMBL/GenBank/DDBJ databases">
        <title>The draft genome of Desulfovibrio fructosovorans JJ.</title>
        <authorList>
            <consortium name="US DOE Joint Genome Institute (JGI-PGF)"/>
            <person name="Lucas S."/>
            <person name="Copeland A."/>
            <person name="Lapidus A."/>
            <person name="Cheng J.-F."/>
            <person name="Bruce D."/>
            <person name="Goodwin L."/>
            <person name="Pitluck S."/>
            <person name="Land M.L."/>
            <person name="Hauser L."/>
            <person name="Chang Y.-J."/>
            <person name="Jeffries C."/>
            <person name="Wall J.D."/>
            <person name="Stahl D.A."/>
            <person name="Arkin A.P."/>
            <person name="Dehal P."/>
            <person name="Stolyar S.M."/>
            <person name="Hazen T.C."/>
            <person name="Woyke T.J."/>
        </authorList>
    </citation>
    <scope>NUCLEOTIDE SEQUENCE [LARGE SCALE GENOMIC DNA]</scope>
    <source>
        <strain evidence="2 3">JJ</strain>
    </source>
</reference>
<evidence type="ECO:0000313" key="3">
    <source>
        <dbReference type="Proteomes" id="UP000006250"/>
    </source>
</evidence>
<evidence type="ECO:0000256" key="1">
    <source>
        <dbReference type="SAM" id="SignalP"/>
    </source>
</evidence>